<dbReference type="AlphaFoldDB" id="A0A2H0WSX1"/>
<evidence type="ECO:0000259" key="3">
    <source>
        <dbReference type="PROSITE" id="PS51459"/>
    </source>
</evidence>
<gene>
    <name evidence="4" type="ORF">COT63_02210</name>
</gene>
<feature type="binding site" evidence="2">
    <location>
        <begin position="221"/>
        <end position="222"/>
    </location>
    <ligand>
        <name>ATP</name>
        <dbReference type="ChEBI" id="CHEBI:30616"/>
    </ligand>
</feature>
<evidence type="ECO:0000313" key="5">
    <source>
        <dbReference type="Proteomes" id="UP000231282"/>
    </source>
</evidence>
<dbReference type="Gene3D" id="1.10.10.10">
    <property type="entry name" value="Winged helix-like DNA-binding domain superfamily/Winged helix DNA-binding domain"/>
    <property type="match status" value="1"/>
</dbReference>
<reference evidence="5" key="1">
    <citation type="submission" date="2017-09" db="EMBL/GenBank/DDBJ databases">
        <title>Depth-based differentiation of microbial function through sediment-hosted aquifers and enrichment of novel symbionts in the deep terrestrial subsurface.</title>
        <authorList>
            <person name="Probst A.J."/>
            <person name="Ladd B."/>
            <person name="Jarett J.K."/>
            <person name="Geller-Mcgrath D.E."/>
            <person name="Sieber C.M.K."/>
            <person name="Emerson J.B."/>
            <person name="Anantharaman K."/>
            <person name="Thomas B.C."/>
            <person name="Malmstrom R."/>
            <person name="Stieglmeier M."/>
            <person name="Klingl A."/>
            <person name="Woyke T."/>
            <person name="Ryan C.M."/>
            <person name="Banfield J.F."/>
        </authorList>
    </citation>
    <scope>NUCLEOTIDE SEQUENCE [LARGE SCALE GENOMIC DNA]</scope>
</reference>
<dbReference type="InterPro" id="IPR040198">
    <property type="entry name" value="Fido_containing"/>
</dbReference>
<dbReference type="GO" id="GO:0005524">
    <property type="term" value="F:ATP binding"/>
    <property type="evidence" value="ECO:0007669"/>
    <property type="project" value="UniProtKB-KW"/>
</dbReference>
<feature type="binding site" evidence="2">
    <location>
        <begin position="183"/>
        <end position="190"/>
    </location>
    <ligand>
        <name>ATP</name>
        <dbReference type="ChEBI" id="CHEBI:30616"/>
    </ligand>
</feature>
<dbReference type="InterPro" id="IPR036597">
    <property type="entry name" value="Fido-like_dom_sf"/>
</dbReference>
<feature type="domain" description="Fido" evidence="3">
    <location>
        <begin position="96"/>
        <end position="241"/>
    </location>
</feature>
<protein>
    <recommendedName>
        <fullName evidence="3">Fido domain-containing protein</fullName>
    </recommendedName>
</protein>
<name>A0A2H0WSX1_9BACT</name>
<dbReference type="SUPFAM" id="SSF140931">
    <property type="entry name" value="Fic-like"/>
    <property type="match status" value="1"/>
</dbReference>
<dbReference type="InterPro" id="IPR036388">
    <property type="entry name" value="WH-like_DNA-bd_sf"/>
</dbReference>
<accession>A0A2H0WSX1</accession>
<dbReference type="InterPro" id="IPR036390">
    <property type="entry name" value="WH_DNA-bd_sf"/>
</dbReference>
<dbReference type="Pfam" id="PF02661">
    <property type="entry name" value="Fic"/>
    <property type="match status" value="1"/>
</dbReference>
<keyword evidence="2" id="KW-0067">ATP-binding</keyword>
<sequence>MLIPPKYSLTSKITQLLQSIEGSKEVINAINIPPEIEINIRRKSILKSSLFSARIEGNPLTLEELQRLPSKDQRKKEVFNVLQALNWVHERGSRDLSVKNILNLHQMVMKSLIDQSALGKFRTEVSAIFNTGGIAVYLPPSPKQILSLTTRLLKFINSEKEPLAPIRACLAHYSFEKIHPFLDGNGRVGRLILQEVLEKSGYGMRGLLAIEEYLDQHRTKYYRALEEPEKDVTAYLEFMIEGVAQTANEAKQEVAKKQKEKTEDFLLPRRAEILNIIRDHQMVNFDTIRRRFLAINERTLRYDLKKLADLGLIKKLGATKGVYYQAVKN</sequence>
<dbReference type="PANTHER" id="PTHR13504:SF38">
    <property type="entry name" value="FIDO DOMAIN-CONTAINING PROTEIN"/>
    <property type="match status" value="1"/>
</dbReference>
<proteinExistence type="predicted"/>
<comment type="caution">
    <text evidence="4">The sequence shown here is derived from an EMBL/GenBank/DDBJ whole genome shotgun (WGS) entry which is preliminary data.</text>
</comment>
<evidence type="ECO:0000256" key="1">
    <source>
        <dbReference type="PIRSR" id="PIRSR640198-1"/>
    </source>
</evidence>
<evidence type="ECO:0000256" key="2">
    <source>
        <dbReference type="PIRSR" id="PIRSR640198-2"/>
    </source>
</evidence>
<dbReference type="Proteomes" id="UP000231282">
    <property type="component" value="Unassembled WGS sequence"/>
</dbReference>
<dbReference type="InterPro" id="IPR003812">
    <property type="entry name" value="Fido"/>
</dbReference>
<dbReference type="PROSITE" id="PS51459">
    <property type="entry name" value="FIDO"/>
    <property type="match status" value="1"/>
</dbReference>
<dbReference type="PANTHER" id="PTHR13504">
    <property type="entry name" value="FIDO DOMAIN-CONTAINING PROTEIN DDB_G0283145"/>
    <property type="match status" value="1"/>
</dbReference>
<feature type="active site" evidence="1">
    <location>
        <position position="179"/>
    </location>
</feature>
<organism evidence="4 5">
    <name type="scientific">Candidatus Shapirobacteria bacterium CG09_land_8_20_14_0_10_38_17</name>
    <dbReference type="NCBI Taxonomy" id="1974884"/>
    <lineage>
        <taxon>Bacteria</taxon>
        <taxon>Candidatus Shapironibacteriota</taxon>
    </lineage>
</organism>
<dbReference type="EMBL" id="PEZH01000042">
    <property type="protein sequence ID" value="PIS15028.1"/>
    <property type="molecule type" value="Genomic_DNA"/>
</dbReference>
<evidence type="ECO:0000313" key="4">
    <source>
        <dbReference type="EMBL" id="PIS15028.1"/>
    </source>
</evidence>
<keyword evidence="2" id="KW-0547">Nucleotide-binding</keyword>
<dbReference type="Gene3D" id="1.10.3290.10">
    <property type="entry name" value="Fido-like domain"/>
    <property type="match status" value="1"/>
</dbReference>
<dbReference type="SUPFAM" id="SSF46785">
    <property type="entry name" value="Winged helix' DNA-binding domain"/>
    <property type="match status" value="1"/>
</dbReference>